<sequence length="306" mass="33386">MCKVETSATTTSQCVAAAPQPTPIKQASCFKVFFIMLHNAGSMEKNKTLILCADDFGANSAANAAILALAQCGRLSATSCLVDGPTFGRDVSLLHATQLQTGLHLNFTDDFGQPDSVMPINQLVLAAYLHRLKVSVVQTAVARQLDRFENLMGRTPDYIDGHLHVHQLPIIRDALLAEMTKRYGRMSTQPWLRNTRFRNAPGLPTRLALKARTIQALGSAKLVRLAAAKRFATNAGFLGVYGFTGGESAYSKYMQAWLGAVQDGDVLMCHPECGDEARDAQRCAEYHVLSSHDFTAWLEANSIRLG</sequence>
<dbReference type="GO" id="GO:0019213">
    <property type="term" value="F:deacetylase activity"/>
    <property type="evidence" value="ECO:0007669"/>
    <property type="project" value="TreeGrafter"/>
</dbReference>
<evidence type="ECO:0000256" key="5">
    <source>
        <dbReference type="ARBA" id="ARBA00023277"/>
    </source>
</evidence>
<keyword evidence="3" id="KW-0378">Hydrolase</keyword>
<evidence type="ECO:0000313" key="9">
    <source>
        <dbReference type="Proteomes" id="UP000266483"/>
    </source>
</evidence>
<dbReference type="InterPro" id="IPR006879">
    <property type="entry name" value="YdjC-like"/>
</dbReference>
<organism evidence="7 8">
    <name type="scientific">Neopusillimonas maritima</name>
    <dbReference type="NCBI Taxonomy" id="2026239"/>
    <lineage>
        <taxon>Bacteria</taxon>
        <taxon>Pseudomonadati</taxon>
        <taxon>Pseudomonadota</taxon>
        <taxon>Betaproteobacteria</taxon>
        <taxon>Burkholderiales</taxon>
        <taxon>Alcaligenaceae</taxon>
        <taxon>Neopusillimonas</taxon>
    </lineage>
</organism>
<evidence type="ECO:0000313" key="7">
    <source>
        <dbReference type="EMBL" id="RIY42110.1"/>
    </source>
</evidence>
<comment type="cofactor">
    <cofactor evidence="1">
        <name>Mg(2+)</name>
        <dbReference type="ChEBI" id="CHEBI:18420"/>
    </cofactor>
</comment>
<dbReference type="Gene3D" id="3.20.20.370">
    <property type="entry name" value="Glycoside hydrolase/deacetylase"/>
    <property type="match status" value="1"/>
</dbReference>
<dbReference type="PANTHER" id="PTHR31609">
    <property type="entry name" value="YDJC DEACETYLASE FAMILY MEMBER"/>
    <property type="match status" value="1"/>
</dbReference>
<dbReference type="EMBL" id="NQOU01000001">
    <property type="protein sequence ID" value="RII84394.1"/>
    <property type="molecule type" value="Genomic_DNA"/>
</dbReference>
<dbReference type="Proteomes" id="UP000266206">
    <property type="component" value="Unassembled WGS sequence"/>
</dbReference>
<dbReference type="GO" id="GO:0005975">
    <property type="term" value="P:carbohydrate metabolic process"/>
    <property type="evidence" value="ECO:0007669"/>
    <property type="project" value="InterPro"/>
</dbReference>
<protein>
    <recommendedName>
        <fullName evidence="10">ChbG/HpnK family deacetylase</fullName>
    </recommendedName>
</protein>
<dbReference type="EMBL" id="NQYH01000001">
    <property type="protein sequence ID" value="RIY42110.1"/>
    <property type="molecule type" value="Genomic_DNA"/>
</dbReference>
<comment type="caution">
    <text evidence="7">The sequence shown here is derived from an EMBL/GenBank/DDBJ whole genome shotgun (WGS) entry which is preliminary data.</text>
</comment>
<dbReference type="AlphaFoldDB" id="A0A3A1YZ76"/>
<keyword evidence="9" id="KW-1185">Reference proteome</keyword>
<dbReference type="Proteomes" id="UP000266483">
    <property type="component" value="Unassembled WGS sequence"/>
</dbReference>
<dbReference type="SUPFAM" id="SSF88713">
    <property type="entry name" value="Glycoside hydrolase/deacetylase"/>
    <property type="match status" value="1"/>
</dbReference>
<dbReference type="GO" id="GO:0016787">
    <property type="term" value="F:hydrolase activity"/>
    <property type="evidence" value="ECO:0007669"/>
    <property type="project" value="UniProtKB-KW"/>
</dbReference>
<dbReference type="GO" id="GO:0046872">
    <property type="term" value="F:metal ion binding"/>
    <property type="evidence" value="ECO:0007669"/>
    <property type="project" value="UniProtKB-KW"/>
</dbReference>
<reference evidence="8 9" key="1">
    <citation type="submission" date="2017-08" db="EMBL/GenBank/DDBJ databases">
        <title>Pusillimonas indicus sp. nov., a member of the family Alcaligenaceae isolated from surface seawater.</title>
        <authorList>
            <person name="Li J."/>
        </authorList>
    </citation>
    <scope>NUCLEOTIDE SEQUENCE [LARGE SCALE GENOMIC DNA]</scope>
    <source>
        <strain evidence="6 9">17-4A</strain>
        <strain evidence="7 8">L52-1-41</strain>
    </source>
</reference>
<evidence type="ECO:0000313" key="8">
    <source>
        <dbReference type="Proteomes" id="UP000266206"/>
    </source>
</evidence>
<keyword evidence="5" id="KW-0119">Carbohydrate metabolism</keyword>
<evidence type="ECO:0000256" key="2">
    <source>
        <dbReference type="ARBA" id="ARBA00022723"/>
    </source>
</evidence>
<keyword evidence="2" id="KW-0479">Metal-binding</keyword>
<dbReference type="PANTHER" id="PTHR31609:SF1">
    <property type="entry name" value="CARBOHYDRATE DEACETYLASE"/>
    <property type="match status" value="1"/>
</dbReference>
<name>A0A3A1YZ76_9BURK</name>
<evidence type="ECO:0000256" key="1">
    <source>
        <dbReference type="ARBA" id="ARBA00001946"/>
    </source>
</evidence>
<gene>
    <name evidence="6" type="ORF">CJO09_04060</name>
    <name evidence="7" type="ORF">CJP73_01300</name>
</gene>
<evidence type="ECO:0000313" key="6">
    <source>
        <dbReference type="EMBL" id="RII84394.1"/>
    </source>
</evidence>
<dbReference type="InterPro" id="IPR011330">
    <property type="entry name" value="Glyco_hydro/deAcase_b/a-brl"/>
</dbReference>
<proteinExistence type="predicted"/>
<evidence type="ECO:0000256" key="3">
    <source>
        <dbReference type="ARBA" id="ARBA00022801"/>
    </source>
</evidence>
<evidence type="ECO:0008006" key="10">
    <source>
        <dbReference type="Google" id="ProtNLM"/>
    </source>
</evidence>
<dbReference type="CDD" id="cd10807">
    <property type="entry name" value="YdjC_like_3"/>
    <property type="match status" value="1"/>
</dbReference>
<keyword evidence="4" id="KW-0460">Magnesium</keyword>
<evidence type="ECO:0000256" key="4">
    <source>
        <dbReference type="ARBA" id="ARBA00022842"/>
    </source>
</evidence>
<accession>A0A3A1YZ76</accession>
<dbReference type="Pfam" id="PF04794">
    <property type="entry name" value="YdjC"/>
    <property type="match status" value="1"/>
</dbReference>